<dbReference type="Proteomes" id="UP000219775">
    <property type="component" value="Unassembled WGS sequence"/>
</dbReference>
<name>A0A2C4E9G3_9BACI</name>
<reference evidence="1 2" key="1">
    <citation type="submission" date="2017-09" db="EMBL/GenBank/DDBJ databases">
        <title>Large-scale bioinformatics analysis of Bacillus genomes uncovers conserved roles of natural products in bacterial physiology.</title>
        <authorList>
            <consortium name="Agbiome Team Llc"/>
            <person name="Bleich R.M."/>
            <person name="Grubbs K.J."/>
            <person name="Santa Maria K.C."/>
            <person name="Allen S.E."/>
            <person name="Farag S."/>
            <person name="Shank E.A."/>
            <person name="Bowers A."/>
        </authorList>
    </citation>
    <scope>NUCLEOTIDE SEQUENCE [LARGE SCALE GENOMIC DNA]</scope>
    <source>
        <strain evidence="1 2">AFS009893</strain>
    </source>
</reference>
<proteinExistence type="predicted"/>
<accession>A0A2C4E9G3</accession>
<comment type="caution">
    <text evidence="1">The sequence shown here is derived from an EMBL/GenBank/DDBJ whole genome shotgun (WGS) entry which is preliminary data.</text>
</comment>
<sequence>MANRLGFAIQIAYLRFPGRPLSANEKYD</sequence>
<dbReference type="AlphaFoldDB" id="A0A2C4E9G3"/>
<protein>
    <submittedName>
        <fullName evidence="1">Uncharacterized protein</fullName>
    </submittedName>
</protein>
<organism evidence="1 2">
    <name type="scientific">Bacillus pseudomycoides</name>
    <dbReference type="NCBI Taxonomy" id="64104"/>
    <lineage>
        <taxon>Bacteria</taxon>
        <taxon>Bacillati</taxon>
        <taxon>Bacillota</taxon>
        <taxon>Bacilli</taxon>
        <taxon>Bacillales</taxon>
        <taxon>Bacillaceae</taxon>
        <taxon>Bacillus</taxon>
        <taxon>Bacillus cereus group</taxon>
    </lineage>
</organism>
<dbReference type="EMBL" id="NUDP01000051">
    <property type="protein sequence ID" value="PEM68523.1"/>
    <property type="molecule type" value="Genomic_DNA"/>
</dbReference>
<evidence type="ECO:0000313" key="1">
    <source>
        <dbReference type="EMBL" id="PEM68523.1"/>
    </source>
</evidence>
<gene>
    <name evidence="1" type="ORF">CN613_14860</name>
</gene>
<evidence type="ECO:0000313" key="2">
    <source>
        <dbReference type="Proteomes" id="UP000219775"/>
    </source>
</evidence>